<organism evidence="1 2">
    <name type="scientific">Aspergillus fumigatus</name>
    <name type="common">Neosartorya fumigata</name>
    <dbReference type="NCBI Taxonomy" id="746128"/>
    <lineage>
        <taxon>Eukaryota</taxon>
        <taxon>Fungi</taxon>
        <taxon>Dikarya</taxon>
        <taxon>Ascomycota</taxon>
        <taxon>Pezizomycotina</taxon>
        <taxon>Eurotiomycetes</taxon>
        <taxon>Eurotiomycetidae</taxon>
        <taxon>Eurotiales</taxon>
        <taxon>Aspergillaceae</taxon>
        <taxon>Aspergillus</taxon>
        <taxon>Aspergillus subgen. Fumigati</taxon>
    </lineage>
</organism>
<accession>A0A9P8NAK1</accession>
<sequence>MAKDTLEFASGCQPEVPIDGIDICRHSSITMETVRTQPEEGFASNWRFVMCQNHWTIVFRYGGEQATATKHRGYDLKWILGRWAEASNPPSLVLTFETRPSCPPMNDIAWRLYATEYPAVRALDCCDFVYNFVKTYVDGGHIAGPLDELREHLPLVFRLCQVRIIVTIFGALSFGRVAVVG</sequence>
<name>A0A9P8NAK1_ASPFM</name>
<evidence type="ECO:0000313" key="1">
    <source>
        <dbReference type="EMBL" id="KAH1894795.1"/>
    </source>
</evidence>
<proteinExistence type="predicted"/>
<comment type="caution">
    <text evidence="1">The sequence shown here is derived from an EMBL/GenBank/DDBJ whole genome shotgun (WGS) entry which is preliminary data.</text>
</comment>
<dbReference type="AlphaFoldDB" id="A0A9P8NAK1"/>
<evidence type="ECO:0000313" key="2">
    <source>
        <dbReference type="Proteomes" id="UP000813423"/>
    </source>
</evidence>
<gene>
    <name evidence="1" type="ORF">KXV57_002084</name>
</gene>
<dbReference type="EMBL" id="JAIBSC010000147">
    <property type="protein sequence ID" value="KAH1894795.1"/>
    <property type="molecule type" value="Genomic_DNA"/>
</dbReference>
<reference evidence="1" key="1">
    <citation type="submission" date="2021-08" db="EMBL/GenBank/DDBJ databases">
        <title>Global Aspergillus fumigatus from environmental and clinical sources.</title>
        <authorList>
            <person name="Barber A."/>
            <person name="Sae-Ong T."/>
        </authorList>
    </citation>
    <scope>NUCLEOTIDE SEQUENCE</scope>
    <source>
        <strain evidence="1">NRZ-2016-071</strain>
    </source>
</reference>
<dbReference type="Proteomes" id="UP000813423">
    <property type="component" value="Unassembled WGS sequence"/>
</dbReference>
<protein>
    <submittedName>
        <fullName evidence="1">Uncharacterized protein</fullName>
    </submittedName>
</protein>